<reference evidence="3" key="1">
    <citation type="submission" date="2023-01" db="EMBL/GenBank/DDBJ databases">
        <title>Key to firefly adult light organ development and bioluminescence: homeobox transcription factors regulate luciferase expression and transportation to peroxisome.</title>
        <authorList>
            <person name="Fu X."/>
        </authorList>
    </citation>
    <scope>NUCLEOTIDE SEQUENCE [LARGE SCALE GENOMIC DNA]</scope>
</reference>
<dbReference type="EMBL" id="JARPUR010000001">
    <property type="protein sequence ID" value="KAK4884858.1"/>
    <property type="molecule type" value="Genomic_DNA"/>
</dbReference>
<dbReference type="Proteomes" id="UP001353858">
    <property type="component" value="Unassembled WGS sequence"/>
</dbReference>
<name>A0AAN7PG12_9COLE</name>
<feature type="domain" description="Mutator-like transposase" evidence="1">
    <location>
        <begin position="4"/>
        <end position="150"/>
    </location>
</feature>
<dbReference type="InterPro" id="IPR049012">
    <property type="entry name" value="Mutator_transp_dom"/>
</dbReference>
<evidence type="ECO:0000313" key="2">
    <source>
        <dbReference type="EMBL" id="KAK4884858.1"/>
    </source>
</evidence>
<evidence type="ECO:0000313" key="3">
    <source>
        <dbReference type="Proteomes" id="UP001353858"/>
    </source>
</evidence>
<evidence type="ECO:0000259" key="1">
    <source>
        <dbReference type="Pfam" id="PF20700"/>
    </source>
</evidence>
<protein>
    <recommendedName>
        <fullName evidence="1">Mutator-like transposase domain-containing protein</fullName>
    </recommendedName>
</protein>
<dbReference type="AlphaFoldDB" id="A0AAN7PG12"/>
<sequence length="225" mass="25047">MCGKTDVVRTGGTDAFFGSTNRAVVIATVSIEIGYTQLAELAAAMDIPQISNDRYLNYHNSILPSVHNLNQQLMSKAAKKEGESAEEKNESNIPIISVITDGAWGKRSYRRNYSALSGVASIIGVKSKKVFYINKLSDLSKECRYSKSRRDYVCNPSTLGRFRNAVVKALAYRKVENEPAANMARARTCKNIFRKVTFQLRVKNPPLRCRHVAEISCNIRFTSAG</sequence>
<organism evidence="2 3">
    <name type="scientific">Aquatica leii</name>
    <dbReference type="NCBI Taxonomy" id="1421715"/>
    <lineage>
        <taxon>Eukaryota</taxon>
        <taxon>Metazoa</taxon>
        <taxon>Ecdysozoa</taxon>
        <taxon>Arthropoda</taxon>
        <taxon>Hexapoda</taxon>
        <taxon>Insecta</taxon>
        <taxon>Pterygota</taxon>
        <taxon>Neoptera</taxon>
        <taxon>Endopterygota</taxon>
        <taxon>Coleoptera</taxon>
        <taxon>Polyphaga</taxon>
        <taxon>Elateriformia</taxon>
        <taxon>Elateroidea</taxon>
        <taxon>Lampyridae</taxon>
        <taxon>Luciolinae</taxon>
        <taxon>Aquatica</taxon>
    </lineage>
</organism>
<gene>
    <name evidence="2" type="ORF">RN001_001129</name>
</gene>
<proteinExistence type="predicted"/>
<keyword evidence="3" id="KW-1185">Reference proteome</keyword>
<comment type="caution">
    <text evidence="2">The sequence shown here is derived from an EMBL/GenBank/DDBJ whole genome shotgun (WGS) entry which is preliminary data.</text>
</comment>
<accession>A0AAN7PG12</accession>
<dbReference type="Pfam" id="PF20700">
    <property type="entry name" value="Mutator"/>
    <property type="match status" value="1"/>
</dbReference>